<dbReference type="InterPro" id="IPR004839">
    <property type="entry name" value="Aminotransferase_I/II_large"/>
</dbReference>
<reference evidence="12 13" key="1">
    <citation type="submission" date="2017-09" db="EMBL/GenBank/DDBJ databases">
        <title>Bloom of a denitrifying methanotroph, Candidatus Methylomirabilis limnetica, in a deep stratified lake.</title>
        <authorList>
            <person name="Graf J.S."/>
            <person name="Marchant H.K."/>
            <person name="Tienken D."/>
            <person name="Hach P.F."/>
            <person name="Brand A."/>
            <person name="Schubert C.J."/>
            <person name="Kuypers M.M."/>
            <person name="Milucka J."/>
        </authorList>
    </citation>
    <scope>NUCLEOTIDE SEQUENCE [LARGE SCALE GENOMIC DNA]</scope>
    <source>
        <strain evidence="12 13">Zug</strain>
    </source>
</reference>
<dbReference type="InterPro" id="IPR004723">
    <property type="entry name" value="AONS_Archaea/Proteobacteria"/>
</dbReference>
<organism evidence="12 13">
    <name type="scientific">Candidatus Methylomirabilis limnetica</name>
    <dbReference type="NCBI Taxonomy" id="2033718"/>
    <lineage>
        <taxon>Bacteria</taxon>
        <taxon>Candidatus Methylomirabilota</taxon>
        <taxon>Candidatus Methylomirabilia</taxon>
        <taxon>Candidatus Methylomirabilales</taxon>
        <taxon>Candidatus Methylomirabilaceae</taxon>
        <taxon>Candidatus Methylomirabilis</taxon>
    </lineage>
</organism>
<evidence type="ECO:0000256" key="2">
    <source>
        <dbReference type="ARBA" id="ARBA00004746"/>
    </source>
</evidence>
<evidence type="ECO:0000259" key="11">
    <source>
        <dbReference type="Pfam" id="PF00155"/>
    </source>
</evidence>
<dbReference type="GO" id="GO:0009102">
    <property type="term" value="P:biotin biosynthetic process"/>
    <property type="evidence" value="ECO:0007669"/>
    <property type="project" value="UniProtKB-UniRule"/>
</dbReference>
<evidence type="ECO:0000256" key="7">
    <source>
        <dbReference type="ARBA" id="ARBA00022898"/>
    </source>
</evidence>
<dbReference type="FunFam" id="3.40.640.10:FF:000006">
    <property type="entry name" value="5-aminolevulinate synthase, mitochondrial"/>
    <property type="match status" value="1"/>
</dbReference>
<dbReference type="SUPFAM" id="SSF53383">
    <property type="entry name" value="PLP-dependent transferases"/>
    <property type="match status" value="1"/>
</dbReference>
<keyword evidence="13" id="KW-1185">Reference proteome</keyword>
<gene>
    <name evidence="12" type="primary">bioF</name>
    <name evidence="12" type="ORF">CLG94_10160</name>
</gene>
<reference evidence="13" key="2">
    <citation type="journal article" date="2018" name="Environ. Microbiol.">
        <title>Bloom of a denitrifying methanotroph, 'Candidatus Methylomirabilis limnetica', in a deep stratified lake.</title>
        <authorList>
            <person name="Graf J.S."/>
            <person name="Mayr M.J."/>
            <person name="Marchant H.K."/>
            <person name="Tienken D."/>
            <person name="Hach P.F."/>
            <person name="Brand A."/>
            <person name="Schubert C.J."/>
            <person name="Kuypers M.M."/>
            <person name="Milucka J."/>
        </authorList>
    </citation>
    <scope>NUCLEOTIDE SEQUENCE [LARGE SCALE GENOMIC DNA]</scope>
    <source>
        <strain evidence="13">Zug</strain>
    </source>
</reference>
<comment type="pathway">
    <text evidence="2">Cofactor biosynthesis; biotin biosynthesis.</text>
</comment>
<evidence type="ECO:0000256" key="3">
    <source>
        <dbReference type="ARBA" id="ARBA00011738"/>
    </source>
</evidence>
<dbReference type="UniPathway" id="UPA00078"/>
<evidence type="ECO:0000256" key="4">
    <source>
        <dbReference type="ARBA" id="ARBA00013187"/>
    </source>
</evidence>
<dbReference type="InterPro" id="IPR015421">
    <property type="entry name" value="PyrdxlP-dep_Trfase_major"/>
</dbReference>
<dbReference type="EMBL" id="NVQC01000025">
    <property type="protein sequence ID" value="PTL35333.1"/>
    <property type="molecule type" value="Genomic_DNA"/>
</dbReference>
<proteinExistence type="predicted"/>
<comment type="subunit">
    <text evidence="3">Homodimer.</text>
</comment>
<sequence>MISAEGTKMPLTRDDPRLHEDMVQSLQRELDGLKVEGLYRSLRLVDGPQGPRIHIDGKEAIHFAGSDYLGLACHPRLTQAACQATMRYGCGAAAARLISGNHDLYPQVEERLARFKQAEAALLFSTGYQANLGVISALMGFQDVVFSDALNHASIVDGCRLSRAKVMIFPHNDLAALEDLLREETSAGRRLIVVDGLYSMDGDVAPLREIVELAKRYGCVTMVDDSHGIGVLGETGRGTAEAAGVLGRIDIETGSLAKALGGFGAYVVGNRTVIEYLINRARPFIFTCALPPAVLATVLEALTIVEQEPERRQQLWDNTRHMRVGLREIGFEVSPRGTQIIPLMVGGSERVMRLSQELLDCGVFAQGIRYPSVPRGTERIRLTVTASHSKADLDAALTALAEAGRALQLI</sequence>
<evidence type="ECO:0000256" key="9">
    <source>
        <dbReference type="NCBIfam" id="TIGR00858"/>
    </source>
</evidence>
<evidence type="ECO:0000256" key="5">
    <source>
        <dbReference type="ARBA" id="ARBA00022679"/>
    </source>
</evidence>
<comment type="catalytic activity">
    <reaction evidence="8">
        <text>6-carboxyhexanoyl-[ACP] + L-alanine + H(+) = (8S)-8-amino-7-oxononanoate + holo-[ACP] + CO2</text>
        <dbReference type="Rhea" id="RHEA:42288"/>
        <dbReference type="Rhea" id="RHEA-COMP:9685"/>
        <dbReference type="Rhea" id="RHEA-COMP:9955"/>
        <dbReference type="ChEBI" id="CHEBI:15378"/>
        <dbReference type="ChEBI" id="CHEBI:16526"/>
        <dbReference type="ChEBI" id="CHEBI:57972"/>
        <dbReference type="ChEBI" id="CHEBI:64479"/>
        <dbReference type="ChEBI" id="CHEBI:78846"/>
        <dbReference type="ChEBI" id="CHEBI:149468"/>
        <dbReference type="EC" id="2.3.1.47"/>
    </reaction>
</comment>
<comment type="cofactor">
    <cofactor evidence="1 10">
        <name>pyridoxal 5'-phosphate</name>
        <dbReference type="ChEBI" id="CHEBI:597326"/>
    </cofactor>
</comment>
<keyword evidence="6" id="KW-0093">Biotin biosynthesis</keyword>
<comment type="caution">
    <text evidence="12">The sequence shown here is derived from an EMBL/GenBank/DDBJ whole genome shotgun (WGS) entry which is preliminary data.</text>
</comment>
<evidence type="ECO:0000313" key="13">
    <source>
        <dbReference type="Proteomes" id="UP000241436"/>
    </source>
</evidence>
<protein>
    <recommendedName>
        <fullName evidence="4 9">8-amino-7-oxononanoate synthase</fullName>
        <ecNumber evidence="4 9">2.3.1.47</ecNumber>
    </recommendedName>
</protein>
<keyword evidence="5" id="KW-0808">Transferase</keyword>
<evidence type="ECO:0000256" key="6">
    <source>
        <dbReference type="ARBA" id="ARBA00022756"/>
    </source>
</evidence>
<dbReference type="InterPro" id="IPR050087">
    <property type="entry name" value="AON_synthase_class-II"/>
</dbReference>
<evidence type="ECO:0000256" key="8">
    <source>
        <dbReference type="ARBA" id="ARBA00047715"/>
    </source>
</evidence>
<feature type="modified residue" description="N6-(pyridoxal phosphate)lysine" evidence="10">
    <location>
        <position position="258"/>
    </location>
</feature>
<evidence type="ECO:0000256" key="1">
    <source>
        <dbReference type="ARBA" id="ARBA00001933"/>
    </source>
</evidence>
<dbReference type="Proteomes" id="UP000241436">
    <property type="component" value="Unassembled WGS sequence"/>
</dbReference>
<dbReference type="InterPro" id="IPR015424">
    <property type="entry name" value="PyrdxlP-dep_Trfase"/>
</dbReference>
<dbReference type="PANTHER" id="PTHR13693">
    <property type="entry name" value="CLASS II AMINOTRANSFERASE/8-AMINO-7-OXONONANOATE SYNTHASE"/>
    <property type="match status" value="1"/>
</dbReference>
<name>A0A2T4TW50_9BACT</name>
<dbReference type="GO" id="GO:0030170">
    <property type="term" value="F:pyridoxal phosphate binding"/>
    <property type="evidence" value="ECO:0007669"/>
    <property type="project" value="InterPro"/>
</dbReference>
<evidence type="ECO:0000313" key="12">
    <source>
        <dbReference type="EMBL" id="PTL35333.1"/>
    </source>
</evidence>
<keyword evidence="7 10" id="KW-0663">Pyridoxal phosphate</keyword>
<evidence type="ECO:0000256" key="10">
    <source>
        <dbReference type="PIRSR" id="PIRSR604723-51"/>
    </source>
</evidence>
<dbReference type="Gene3D" id="3.90.1150.10">
    <property type="entry name" value="Aspartate Aminotransferase, domain 1"/>
    <property type="match status" value="1"/>
</dbReference>
<dbReference type="GO" id="GO:0008710">
    <property type="term" value="F:8-amino-7-oxononanoate synthase activity"/>
    <property type="evidence" value="ECO:0007669"/>
    <property type="project" value="UniProtKB-UniRule"/>
</dbReference>
<dbReference type="EC" id="2.3.1.47" evidence="4 9"/>
<dbReference type="AlphaFoldDB" id="A0A2T4TW50"/>
<feature type="domain" description="Aminotransferase class I/classII large" evidence="11">
    <location>
        <begin position="61"/>
        <end position="400"/>
    </location>
</feature>
<dbReference type="InterPro" id="IPR015422">
    <property type="entry name" value="PyrdxlP-dep_Trfase_small"/>
</dbReference>
<dbReference type="NCBIfam" id="TIGR00858">
    <property type="entry name" value="bioF"/>
    <property type="match status" value="1"/>
</dbReference>
<accession>A0A2T4TW50</accession>
<dbReference type="CDD" id="cd06454">
    <property type="entry name" value="KBL_like"/>
    <property type="match status" value="1"/>
</dbReference>
<dbReference type="Gene3D" id="3.40.640.10">
    <property type="entry name" value="Type I PLP-dependent aspartate aminotransferase-like (Major domain)"/>
    <property type="match status" value="1"/>
</dbReference>
<dbReference type="Pfam" id="PF00155">
    <property type="entry name" value="Aminotran_1_2"/>
    <property type="match status" value="1"/>
</dbReference>